<dbReference type="PIRSF" id="PIRSF015665">
    <property type="entry name" value="CHOPT"/>
    <property type="match status" value="1"/>
</dbReference>
<comment type="catalytic activity">
    <reaction evidence="9">
        <text>1-hexadecanoyl-2-(4Z,7Z,10Z,13Z,16Z,19Z-docosahexaenoyl)-sn-glycerol + CDP-choline = 1-hexadecanoyl-2-(4Z,7Z,10Z,13Z,16Z,19Z-docosahexaenoyl)-sn-glycero-3-phosphocholine + CMP + H(+)</text>
        <dbReference type="Rhea" id="RHEA:54332"/>
        <dbReference type="ChEBI" id="CHEBI:15378"/>
        <dbReference type="ChEBI" id="CHEBI:58779"/>
        <dbReference type="ChEBI" id="CHEBI:60377"/>
        <dbReference type="ChEBI" id="CHEBI:74963"/>
        <dbReference type="ChEBI" id="CHEBI:82949"/>
    </reaction>
    <physiologicalReaction direction="left-to-right" evidence="9">
        <dbReference type="Rhea" id="RHEA:54333"/>
    </physiologicalReaction>
</comment>
<feature type="transmembrane region" description="Helical" evidence="16">
    <location>
        <begin position="219"/>
        <end position="244"/>
    </location>
</feature>
<evidence type="ECO:0000256" key="8">
    <source>
        <dbReference type="ARBA" id="ARBA00023264"/>
    </source>
</evidence>
<comment type="subcellular location">
    <subcellularLocation>
        <location evidence="1">Membrane</location>
        <topology evidence="1">Multi-pass membrane protein</topology>
    </subcellularLocation>
</comment>
<evidence type="ECO:0000256" key="7">
    <source>
        <dbReference type="ARBA" id="ARBA00023209"/>
    </source>
</evidence>
<dbReference type="GO" id="GO:0005789">
    <property type="term" value="C:endoplasmic reticulum membrane"/>
    <property type="evidence" value="ECO:0007669"/>
    <property type="project" value="TreeGrafter"/>
</dbReference>
<evidence type="ECO:0000313" key="18">
    <source>
        <dbReference type="Proteomes" id="UP000274131"/>
    </source>
</evidence>
<feature type="transmembrane region" description="Helical" evidence="16">
    <location>
        <begin position="191"/>
        <end position="212"/>
    </location>
</feature>
<evidence type="ECO:0000256" key="9">
    <source>
        <dbReference type="ARBA" id="ARBA00036100"/>
    </source>
</evidence>
<organism evidence="19">
    <name type="scientific">Enterobius vermicularis</name>
    <name type="common">Human pinworm</name>
    <dbReference type="NCBI Taxonomy" id="51028"/>
    <lineage>
        <taxon>Eukaryota</taxon>
        <taxon>Metazoa</taxon>
        <taxon>Ecdysozoa</taxon>
        <taxon>Nematoda</taxon>
        <taxon>Chromadorea</taxon>
        <taxon>Rhabditida</taxon>
        <taxon>Spirurina</taxon>
        <taxon>Oxyuridomorpha</taxon>
        <taxon>Oxyuroidea</taxon>
        <taxon>Oxyuridae</taxon>
        <taxon>Enterobius</taxon>
    </lineage>
</organism>
<dbReference type="OrthoDB" id="196717at2759"/>
<keyword evidence="4 16" id="KW-0812">Transmembrane</keyword>
<evidence type="ECO:0000256" key="5">
    <source>
        <dbReference type="ARBA" id="ARBA00022989"/>
    </source>
</evidence>
<reference evidence="19" key="1">
    <citation type="submission" date="2016-04" db="UniProtKB">
        <authorList>
            <consortium name="WormBaseParasite"/>
        </authorList>
    </citation>
    <scope>IDENTIFICATION</scope>
</reference>
<comment type="catalytic activity">
    <reaction evidence="14">
        <text>CDP-choline + a 1,2-diacyl-sn-glycerol = a 1,2-diacyl-sn-glycero-3-phosphocholine + CMP + H(+)</text>
        <dbReference type="Rhea" id="RHEA:32939"/>
        <dbReference type="ChEBI" id="CHEBI:15378"/>
        <dbReference type="ChEBI" id="CHEBI:17815"/>
        <dbReference type="ChEBI" id="CHEBI:57643"/>
        <dbReference type="ChEBI" id="CHEBI:58779"/>
        <dbReference type="ChEBI" id="CHEBI:60377"/>
        <dbReference type="EC" id="2.7.8.2"/>
    </reaction>
    <physiologicalReaction direction="left-to-right" evidence="14">
        <dbReference type="Rhea" id="RHEA:32940"/>
    </physiologicalReaction>
</comment>
<dbReference type="GO" id="GO:0005794">
    <property type="term" value="C:Golgi apparatus"/>
    <property type="evidence" value="ECO:0007669"/>
    <property type="project" value="TreeGrafter"/>
</dbReference>
<keyword evidence="8" id="KW-1208">Phospholipid metabolism</keyword>
<dbReference type="FunFam" id="1.20.120.1760:FF:000002">
    <property type="entry name" value="Choline/ethanolamine phosphotransferase 1"/>
    <property type="match status" value="1"/>
</dbReference>
<feature type="transmembrane region" description="Helical" evidence="16">
    <location>
        <begin position="152"/>
        <end position="171"/>
    </location>
</feature>
<dbReference type="InterPro" id="IPR048254">
    <property type="entry name" value="CDP_ALCOHOL_P_TRANSF_CS"/>
</dbReference>
<evidence type="ECO:0000313" key="17">
    <source>
        <dbReference type="EMBL" id="VDD91654.1"/>
    </source>
</evidence>
<keyword evidence="18" id="KW-1185">Reference proteome</keyword>
<evidence type="ECO:0000256" key="4">
    <source>
        <dbReference type="ARBA" id="ARBA00022692"/>
    </source>
</evidence>
<keyword evidence="7" id="KW-0444">Lipid biosynthesis</keyword>
<dbReference type="InterPro" id="IPR014472">
    <property type="entry name" value="CHOPT"/>
</dbReference>
<keyword evidence="7" id="KW-0443">Lipid metabolism</keyword>
<comment type="pathway">
    <text evidence="12">Phospholipid metabolism; phosphatidylcholine biosynthesis; phosphatidylcholine from phosphocholine: step 2/2.</text>
</comment>
<keyword evidence="3 15" id="KW-0808">Transferase</keyword>
<comment type="similarity">
    <text evidence="2 15">Belongs to the CDP-alcohol phosphatidyltransferase class-I family.</text>
</comment>
<evidence type="ECO:0000256" key="11">
    <source>
        <dbReference type="ARBA" id="ARBA00036890"/>
    </source>
</evidence>
<reference evidence="17 18" key="2">
    <citation type="submission" date="2018-10" db="EMBL/GenBank/DDBJ databases">
        <authorList>
            <consortium name="Pathogen Informatics"/>
        </authorList>
    </citation>
    <scope>NUCLEOTIDE SEQUENCE [LARGE SCALE GENOMIC DNA]</scope>
</reference>
<dbReference type="Gene3D" id="1.20.120.1760">
    <property type="match status" value="1"/>
</dbReference>
<gene>
    <name evidence="17" type="ORF">EVEC_LOCUS6405</name>
</gene>
<keyword evidence="6 16" id="KW-0472">Membrane</keyword>
<evidence type="ECO:0000256" key="10">
    <source>
        <dbReference type="ARBA" id="ARBA00036651"/>
    </source>
</evidence>
<evidence type="ECO:0000256" key="6">
    <source>
        <dbReference type="ARBA" id="ARBA00023136"/>
    </source>
</evidence>
<dbReference type="GO" id="GO:0006646">
    <property type="term" value="P:phosphatidylethanolamine biosynthetic process"/>
    <property type="evidence" value="ECO:0007669"/>
    <property type="project" value="TreeGrafter"/>
</dbReference>
<protein>
    <recommendedName>
        <fullName evidence="13">diacylglycerol cholinephosphotransferase</fullName>
        <ecNumber evidence="13">2.7.8.2</ecNumber>
    </recommendedName>
</protein>
<dbReference type="InterPro" id="IPR000462">
    <property type="entry name" value="CDP-OH_P_trans"/>
</dbReference>
<evidence type="ECO:0000256" key="2">
    <source>
        <dbReference type="ARBA" id="ARBA00010441"/>
    </source>
</evidence>
<dbReference type="Pfam" id="PF01066">
    <property type="entry name" value="CDP-OH_P_transf"/>
    <property type="match status" value="1"/>
</dbReference>
<proteinExistence type="inferred from homology"/>
<dbReference type="Proteomes" id="UP000274131">
    <property type="component" value="Unassembled WGS sequence"/>
</dbReference>
<evidence type="ECO:0000256" key="12">
    <source>
        <dbReference type="ARBA" id="ARBA00037890"/>
    </source>
</evidence>
<evidence type="ECO:0000256" key="15">
    <source>
        <dbReference type="RuleBase" id="RU003750"/>
    </source>
</evidence>
<evidence type="ECO:0000256" key="14">
    <source>
        <dbReference type="ARBA" id="ARBA00048570"/>
    </source>
</evidence>
<comment type="catalytic activity">
    <reaction evidence="10">
        <text>1,2-dioctanoyl-sn-glycerol + CDP-choline = 1,2-dioctanoyl-sn-glycero-3-phosphocholine + CMP + H(+)</text>
        <dbReference type="Rhea" id="RHEA:54232"/>
        <dbReference type="ChEBI" id="CHEBI:15378"/>
        <dbReference type="ChEBI" id="CHEBI:58779"/>
        <dbReference type="ChEBI" id="CHEBI:60377"/>
        <dbReference type="ChEBI" id="CHEBI:76979"/>
        <dbReference type="ChEBI" id="CHEBI:78228"/>
    </reaction>
    <physiologicalReaction direction="left-to-right" evidence="10">
        <dbReference type="Rhea" id="RHEA:54233"/>
    </physiologicalReaction>
</comment>
<name>A0A158QAU0_ENTVE</name>
<evidence type="ECO:0000313" key="19">
    <source>
        <dbReference type="WBParaSite" id="EVEC_0000685701-mRNA-1"/>
    </source>
</evidence>
<feature type="transmembrane region" description="Helical" evidence="16">
    <location>
        <begin position="86"/>
        <end position="104"/>
    </location>
</feature>
<dbReference type="PANTHER" id="PTHR10414:SF41">
    <property type="entry name" value="CHOLINE_ETHANOLAMINEPHOSPHOTRANSFERASE 1-LIKE"/>
    <property type="match status" value="1"/>
</dbReference>
<accession>A0A158QAU0</accession>
<dbReference type="WBParaSite" id="EVEC_0000685701-mRNA-1">
    <property type="protein sequence ID" value="EVEC_0000685701-mRNA-1"/>
    <property type="gene ID" value="EVEC_0000685701"/>
</dbReference>
<dbReference type="PANTHER" id="PTHR10414">
    <property type="entry name" value="ETHANOLAMINEPHOSPHOTRANSFERASE"/>
    <property type="match status" value="1"/>
</dbReference>
<evidence type="ECO:0000256" key="1">
    <source>
        <dbReference type="ARBA" id="ARBA00004141"/>
    </source>
</evidence>
<dbReference type="PROSITE" id="PS00379">
    <property type="entry name" value="CDP_ALCOHOL_P_TRANSF"/>
    <property type="match status" value="1"/>
</dbReference>
<feature type="transmembrane region" description="Helical" evidence="16">
    <location>
        <begin position="286"/>
        <end position="306"/>
    </location>
</feature>
<dbReference type="GO" id="GO:0004307">
    <property type="term" value="F:ethanolaminephosphotransferase activity"/>
    <property type="evidence" value="ECO:0007669"/>
    <property type="project" value="TreeGrafter"/>
</dbReference>
<dbReference type="GO" id="GO:0004142">
    <property type="term" value="F:diacylglycerol cholinephosphotransferase activity"/>
    <property type="evidence" value="ECO:0007669"/>
    <property type="project" value="UniProtKB-EC"/>
</dbReference>
<sequence length="380" mass="43171">MRSAWEGYLERDCQLTPAEMERLGNHKYSASDVSWLDDLFMKRFWNYVVTFYPLWLAPNLITLIGLVLLNIIYLLESSTWFFTLQAPWWAYIQAAIGLFVYQTLDATDGKQARRLSSSSPLGELFDHGCDSMTQVFVTLNICYCMQLGQQSCTVLAVCVLAVVLFYCAHWGTYCTGQLKFSKFDVTEAQMIIMATLTITALLGSEIWTLTVFGIYLKTLLLLFSALLGFWQIGGYLGVIFTGGVGKNGSTVADTSVLFPLCPLLAVVVPFWMIYHKSQSGVYDDNITLFVLCFGAVGAKATNRLIIAHMSRSELCLWDWIYLSPISMMLNQYYDFYINELYLLIIATMYAYGNLLLFSTMVCRQFCEYLKICCFTLGPRQ</sequence>
<evidence type="ECO:0000256" key="16">
    <source>
        <dbReference type="SAM" id="Phobius"/>
    </source>
</evidence>
<dbReference type="EMBL" id="UXUI01008497">
    <property type="protein sequence ID" value="VDD91654.1"/>
    <property type="molecule type" value="Genomic_DNA"/>
</dbReference>
<feature type="transmembrane region" description="Helical" evidence="16">
    <location>
        <begin position="51"/>
        <end position="74"/>
    </location>
</feature>
<dbReference type="AlphaFoldDB" id="A0A158QAU0"/>
<evidence type="ECO:0000256" key="13">
    <source>
        <dbReference type="ARBA" id="ARBA00038987"/>
    </source>
</evidence>
<keyword evidence="7" id="KW-0594">Phospholipid biosynthesis</keyword>
<dbReference type="STRING" id="51028.A0A158QAU0"/>
<dbReference type="EC" id="2.7.8.2" evidence="13"/>
<comment type="catalytic activity">
    <reaction evidence="11">
        <text>1-hexadecanoyl-2-(9Z-octadecenoyl)-sn-glycerol + CDP-choline = 1-hexadecanoyl-2-(9Z-octadecenoyl)-sn-glycero-3-phosphocholine + CMP + H(+)</text>
        <dbReference type="Rhea" id="RHEA:54244"/>
        <dbReference type="ChEBI" id="CHEBI:15378"/>
        <dbReference type="ChEBI" id="CHEBI:58779"/>
        <dbReference type="ChEBI" id="CHEBI:60377"/>
        <dbReference type="ChEBI" id="CHEBI:73001"/>
        <dbReference type="ChEBI" id="CHEBI:75466"/>
    </reaction>
    <physiologicalReaction direction="left-to-right" evidence="11">
        <dbReference type="Rhea" id="RHEA:54245"/>
    </physiologicalReaction>
</comment>
<feature type="transmembrane region" description="Helical" evidence="16">
    <location>
        <begin position="256"/>
        <end position="274"/>
    </location>
</feature>
<feature type="transmembrane region" description="Helical" evidence="16">
    <location>
        <begin position="340"/>
        <end position="361"/>
    </location>
</feature>
<keyword evidence="5 16" id="KW-1133">Transmembrane helix</keyword>
<dbReference type="InterPro" id="IPR043130">
    <property type="entry name" value="CDP-OH_PTrfase_TM_dom"/>
</dbReference>
<evidence type="ECO:0000256" key="3">
    <source>
        <dbReference type="ARBA" id="ARBA00022679"/>
    </source>
</evidence>